<sequence>MLFGLNKVDSLNLVDRLPSYFTFSLVSEWRNNYKYYVILNDSLKTPFDNAAKKESEWYVYAKYLEKLVDLPILTESFSLRQIYIPTRAYYSIKNNDDTSTYEPDSTSNNTLNNYVVNLEDSLIEWINNGDKNDSLRIIKGGPGYGKSSFIKIFASNLIKLGKKVLLIPLHRFEIKEDLEIAILNFIKYDKIINYNPLNENRLIILFDGLDELSMQGLHLTEAANQFIREIEKKLSNYNHRNIKIQVIISGRDVIVEQNKNELRKDCQILTILPFYLNRIDKLNFIDKNNLLEVDQRKVWWQKYSIVKGLIYTDIPYELKKGELEDLTSQPLLNYLIALSFQRGKLDFSKSTNLNEIYYDLLEAVYYRNYAEGEIHHTIKKIDIVHFVRMLEEIAISSWHGNGRTTSVSDIEKHLLNSGLEKIFEAFIKNSEKGMVSLLAAFYFRQATTSNLGTPTFEFTHKSFGEYLTARRIMNTILQIQRKLDENDQNFDEGWNIKQCSLAWIKLFVIKEIDLDILRFVDNELKLLYNKNILTFNSCQVTIERLIEYTLKDGLPFENISPRPSYFQENIQSIHSEKALLALLGTITNISGVITKIKMEFYNFIRRLDITFNGSKNFPKRVYIKFYSSLKFRFGHFTH</sequence>
<keyword evidence="3" id="KW-1185">Reference proteome</keyword>
<accession>A0ABR6VXG4</accession>
<protein>
    <recommendedName>
        <fullName evidence="1">NACHT N-terminal Helical domain-containing protein</fullName>
    </recommendedName>
</protein>
<proteinExistence type="predicted"/>
<feature type="domain" description="NACHT N-terminal Helical" evidence="1">
    <location>
        <begin position="2"/>
        <end position="79"/>
    </location>
</feature>
<dbReference type="InterPro" id="IPR054568">
    <property type="entry name" value="NNH3"/>
</dbReference>
<dbReference type="EMBL" id="JACOAF010000042">
    <property type="protein sequence ID" value="MBC3541635.1"/>
    <property type="molecule type" value="Genomic_DNA"/>
</dbReference>
<dbReference type="Pfam" id="PF22735">
    <property type="entry name" value="NNH3"/>
    <property type="match status" value="1"/>
</dbReference>
<gene>
    <name evidence="2" type="ORF">H7U12_18210</name>
</gene>
<evidence type="ECO:0000313" key="2">
    <source>
        <dbReference type="EMBL" id="MBC3541635.1"/>
    </source>
</evidence>
<dbReference type="Proteomes" id="UP000659698">
    <property type="component" value="Unassembled WGS sequence"/>
</dbReference>
<dbReference type="Gene3D" id="3.40.50.300">
    <property type="entry name" value="P-loop containing nucleotide triphosphate hydrolases"/>
    <property type="match status" value="1"/>
</dbReference>
<evidence type="ECO:0000313" key="3">
    <source>
        <dbReference type="Proteomes" id="UP000659698"/>
    </source>
</evidence>
<comment type="caution">
    <text evidence="2">The sequence shown here is derived from an EMBL/GenBank/DDBJ whole genome shotgun (WGS) entry which is preliminary data.</text>
</comment>
<dbReference type="InterPro" id="IPR027417">
    <property type="entry name" value="P-loop_NTPase"/>
</dbReference>
<evidence type="ECO:0000259" key="1">
    <source>
        <dbReference type="Pfam" id="PF22735"/>
    </source>
</evidence>
<organism evidence="2 3">
    <name type="scientific">Rufibacter sediminis</name>
    <dbReference type="NCBI Taxonomy" id="2762756"/>
    <lineage>
        <taxon>Bacteria</taxon>
        <taxon>Pseudomonadati</taxon>
        <taxon>Bacteroidota</taxon>
        <taxon>Cytophagia</taxon>
        <taxon>Cytophagales</taxon>
        <taxon>Hymenobacteraceae</taxon>
        <taxon>Rufibacter</taxon>
    </lineage>
</organism>
<reference evidence="2 3" key="1">
    <citation type="journal article" date="2019" name="Int. J. Syst. Evol. Microbiol.">
        <title>Rufibacter sediminis sp. nov., isolated from freshwater lake sediment.</title>
        <authorList>
            <person name="Qu J.H."/>
            <person name="Zhang L.J."/>
            <person name="Fu Y.H."/>
            <person name="Li H.F."/>
        </authorList>
    </citation>
    <scope>NUCLEOTIDE SEQUENCE [LARGE SCALE GENOMIC DNA]</scope>
    <source>
        <strain evidence="2 3">H-1</strain>
    </source>
</reference>
<dbReference type="SUPFAM" id="SSF52540">
    <property type="entry name" value="P-loop containing nucleoside triphosphate hydrolases"/>
    <property type="match status" value="1"/>
</dbReference>
<name>A0ABR6VXG4_9BACT</name>